<accession>A0A848LV54</accession>
<dbReference type="RefSeq" id="WP_169350674.1">
    <property type="nucleotide sequence ID" value="NZ_JABBJJ010000327.1"/>
</dbReference>
<evidence type="ECO:0000313" key="2">
    <source>
        <dbReference type="EMBL" id="NMO21490.1"/>
    </source>
</evidence>
<evidence type="ECO:0000256" key="1">
    <source>
        <dbReference type="SAM" id="Phobius"/>
    </source>
</evidence>
<keyword evidence="3" id="KW-1185">Reference proteome</keyword>
<dbReference type="AlphaFoldDB" id="A0A848LV54"/>
<protein>
    <submittedName>
        <fullName evidence="2">Uncharacterized protein</fullName>
    </submittedName>
</protein>
<reference evidence="2 3" key="1">
    <citation type="submission" date="2020-04" db="EMBL/GenBank/DDBJ databases">
        <title>Draft genome of Pyxidicoccus fallax type strain.</title>
        <authorList>
            <person name="Whitworth D.E."/>
        </authorList>
    </citation>
    <scope>NUCLEOTIDE SEQUENCE [LARGE SCALE GENOMIC DNA]</scope>
    <source>
        <strain evidence="2 3">DSM 14698</strain>
    </source>
</reference>
<feature type="transmembrane region" description="Helical" evidence="1">
    <location>
        <begin position="97"/>
        <end position="117"/>
    </location>
</feature>
<organism evidence="2 3">
    <name type="scientific">Pyxidicoccus fallax</name>
    <dbReference type="NCBI Taxonomy" id="394095"/>
    <lineage>
        <taxon>Bacteria</taxon>
        <taxon>Pseudomonadati</taxon>
        <taxon>Myxococcota</taxon>
        <taxon>Myxococcia</taxon>
        <taxon>Myxococcales</taxon>
        <taxon>Cystobacterineae</taxon>
        <taxon>Myxococcaceae</taxon>
        <taxon>Pyxidicoccus</taxon>
    </lineage>
</organism>
<keyword evidence="1" id="KW-0472">Membrane</keyword>
<name>A0A848LV54_9BACT</name>
<feature type="transmembrane region" description="Helical" evidence="1">
    <location>
        <begin position="42"/>
        <end position="59"/>
    </location>
</feature>
<evidence type="ECO:0000313" key="3">
    <source>
        <dbReference type="Proteomes" id="UP000518300"/>
    </source>
</evidence>
<proteinExistence type="predicted"/>
<dbReference type="EMBL" id="JABBJJ010000327">
    <property type="protein sequence ID" value="NMO21490.1"/>
    <property type="molecule type" value="Genomic_DNA"/>
</dbReference>
<gene>
    <name evidence="2" type="ORF">HG543_42570</name>
</gene>
<sequence>MSEPTRFGGHGMRGRTLFVMSWVALSLPNVLALMDAGPVPTAMGAALALAAGVGLGRVASQGDEGIGCLFALLAGGGVWLGWTLGEAWAGAPVGRHLGALGVGALLPVLLVGVRAFLRRREERTEAE</sequence>
<feature type="transmembrane region" description="Helical" evidence="1">
    <location>
        <begin position="66"/>
        <end position="85"/>
    </location>
</feature>
<dbReference type="Proteomes" id="UP000518300">
    <property type="component" value="Unassembled WGS sequence"/>
</dbReference>
<comment type="caution">
    <text evidence="2">The sequence shown here is derived from an EMBL/GenBank/DDBJ whole genome shotgun (WGS) entry which is preliminary data.</text>
</comment>
<keyword evidence="1" id="KW-1133">Transmembrane helix</keyword>
<keyword evidence="1" id="KW-0812">Transmembrane</keyword>